<gene>
    <name evidence="3" type="ORF">QC763_306157</name>
</gene>
<dbReference type="RefSeq" id="XP_062767064.1">
    <property type="nucleotide sequence ID" value="XM_062911060.1"/>
</dbReference>
<feature type="region of interest" description="Disordered" evidence="1">
    <location>
        <begin position="22"/>
        <end position="41"/>
    </location>
</feature>
<protein>
    <submittedName>
        <fullName evidence="3">Uncharacterized protein</fullName>
    </submittedName>
</protein>
<reference evidence="3 4" key="1">
    <citation type="journal article" date="2023" name="bioRxiv">
        <title>High-quality genome assemblies of four members of thePodospora anserinaspecies complex.</title>
        <authorList>
            <person name="Ament-Velasquez S.L."/>
            <person name="Vogan A.A."/>
            <person name="Wallerman O."/>
            <person name="Hartmann F."/>
            <person name="Gautier V."/>
            <person name="Silar P."/>
            <person name="Giraud T."/>
            <person name="Johannesson H."/>
        </authorList>
    </citation>
    <scope>NUCLEOTIDE SEQUENCE [LARGE SCALE GENOMIC DNA]</scope>
    <source>
        <strain evidence="3 4">CBS 411.78</strain>
    </source>
</reference>
<evidence type="ECO:0000256" key="1">
    <source>
        <dbReference type="SAM" id="MobiDB-lite"/>
    </source>
</evidence>
<sequence length="151" mass="16544">MKFLASPLIVASALTSIFASPSLLPKPPSRPRSPKPAMSPELLPPMASSRLVVTTPSFGHNLLLARTTTHTELAGTHTRIWKTGRSSTLMSGSRLARGGLITFLRMTPPIPMESVNPGLLTARFFPSKAQLEEKISILAWSQEHRSWEMDD</sequence>
<evidence type="ECO:0000256" key="2">
    <source>
        <dbReference type="SAM" id="SignalP"/>
    </source>
</evidence>
<proteinExistence type="predicted"/>
<dbReference type="EMBL" id="JAFFHB010000004">
    <property type="protein sequence ID" value="KAK4667098.1"/>
    <property type="molecule type" value="Genomic_DNA"/>
</dbReference>
<evidence type="ECO:0000313" key="3">
    <source>
        <dbReference type="EMBL" id="KAK4667098.1"/>
    </source>
</evidence>
<comment type="caution">
    <text evidence="3">The sequence shown here is derived from an EMBL/GenBank/DDBJ whole genome shotgun (WGS) entry which is preliminary data.</text>
</comment>
<keyword evidence="4" id="KW-1185">Reference proteome</keyword>
<accession>A0ABR0HG87</accession>
<dbReference type="GeneID" id="87931403"/>
<organism evidence="3 4">
    <name type="scientific">Podospora pseudopauciseta</name>
    <dbReference type="NCBI Taxonomy" id="2093780"/>
    <lineage>
        <taxon>Eukaryota</taxon>
        <taxon>Fungi</taxon>
        <taxon>Dikarya</taxon>
        <taxon>Ascomycota</taxon>
        <taxon>Pezizomycotina</taxon>
        <taxon>Sordariomycetes</taxon>
        <taxon>Sordariomycetidae</taxon>
        <taxon>Sordariales</taxon>
        <taxon>Podosporaceae</taxon>
        <taxon>Podospora</taxon>
    </lineage>
</organism>
<feature type="signal peptide" evidence="2">
    <location>
        <begin position="1"/>
        <end position="19"/>
    </location>
</feature>
<name>A0ABR0HG87_9PEZI</name>
<dbReference type="Proteomes" id="UP001326199">
    <property type="component" value="Unassembled WGS sequence"/>
</dbReference>
<feature type="chain" id="PRO_5046065566" evidence="2">
    <location>
        <begin position="20"/>
        <end position="151"/>
    </location>
</feature>
<evidence type="ECO:0000313" key="4">
    <source>
        <dbReference type="Proteomes" id="UP001326199"/>
    </source>
</evidence>
<keyword evidence="2" id="KW-0732">Signal</keyword>